<keyword evidence="2" id="KW-0808">Transferase</keyword>
<sequence length="84" mass="9332">MRPDNKANCLTKGGNRRKVKFLNGDIRPLTVGECELLQTVPLGYTDVIGVCNTARYAMLGNGWTVDVISHLFSTIPEFSKVKVY</sequence>
<accession>A0AA43U021</accession>
<dbReference type="InterPro" id="IPR001525">
    <property type="entry name" value="C5_MeTfrase"/>
</dbReference>
<evidence type="ECO:0000256" key="3">
    <source>
        <dbReference type="ARBA" id="ARBA00022747"/>
    </source>
</evidence>
<keyword evidence="3" id="KW-0680">Restriction system</keyword>
<proteinExistence type="predicted"/>
<dbReference type="AlphaFoldDB" id="A0AA43U021"/>
<protein>
    <recommendedName>
        <fullName evidence="6">DNA (cytosine-5-)-methyltransferase</fullName>
    </recommendedName>
</protein>
<dbReference type="GO" id="GO:0009307">
    <property type="term" value="P:DNA restriction-modification system"/>
    <property type="evidence" value="ECO:0007669"/>
    <property type="project" value="UniProtKB-KW"/>
</dbReference>
<dbReference type="Pfam" id="PF00145">
    <property type="entry name" value="DNA_methylase"/>
    <property type="match status" value="1"/>
</dbReference>
<dbReference type="EMBL" id="JAPFAR010000059">
    <property type="protein sequence ID" value="MDI3349611.1"/>
    <property type="molecule type" value="Genomic_DNA"/>
</dbReference>
<name>A0AA43U021_MYCAR</name>
<keyword evidence="1" id="KW-0489">Methyltransferase</keyword>
<dbReference type="InterPro" id="IPR029063">
    <property type="entry name" value="SAM-dependent_MTases_sf"/>
</dbReference>
<dbReference type="SUPFAM" id="SSF53335">
    <property type="entry name" value="S-adenosyl-L-methionine-dependent methyltransferases"/>
    <property type="match status" value="1"/>
</dbReference>
<evidence type="ECO:0000256" key="1">
    <source>
        <dbReference type="ARBA" id="ARBA00022603"/>
    </source>
</evidence>
<evidence type="ECO:0008006" key="6">
    <source>
        <dbReference type="Google" id="ProtNLM"/>
    </source>
</evidence>
<dbReference type="Proteomes" id="UP001162175">
    <property type="component" value="Unassembled WGS sequence"/>
</dbReference>
<evidence type="ECO:0000313" key="4">
    <source>
        <dbReference type="EMBL" id="MDI3349611.1"/>
    </source>
</evidence>
<dbReference type="GO" id="GO:0008168">
    <property type="term" value="F:methyltransferase activity"/>
    <property type="evidence" value="ECO:0007669"/>
    <property type="project" value="UniProtKB-KW"/>
</dbReference>
<organism evidence="4 5">
    <name type="scientific">Mycoplasmopsis arginini</name>
    <name type="common">Mycoplasma arginini</name>
    <dbReference type="NCBI Taxonomy" id="2094"/>
    <lineage>
        <taxon>Bacteria</taxon>
        <taxon>Bacillati</taxon>
        <taxon>Mycoplasmatota</taxon>
        <taxon>Mycoplasmoidales</taxon>
        <taxon>Metamycoplasmataceae</taxon>
        <taxon>Mycoplasmopsis</taxon>
    </lineage>
</organism>
<dbReference type="GO" id="GO:0032259">
    <property type="term" value="P:methylation"/>
    <property type="evidence" value="ECO:0007669"/>
    <property type="project" value="UniProtKB-KW"/>
</dbReference>
<evidence type="ECO:0000256" key="2">
    <source>
        <dbReference type="ARBA" id="ARBA00022679"/>
    </source>
</evidence>
<evidence type="ECO:0000313" key="5">
    <source>
        <dbReference type="Proteomes" id="UP001162175"/>
    </source>
</evidence>
<comment type="caution">
    <text evidence="4">The sequence shown here is derived from an EMBL/GenBank/DDBJ whole genome shotgun (WGS) entry which is preliminary data.</text>
</comment>
<gene>
    <name evidence="4" type="ORF">DCBHLPFO_00615</name>
</gene>
<reference evidence="4" key="1">
    <citation type="submission" date="2022-11" db="EMBL/GenBank/DDBJ databases">
        <title>Draft genome of Mycoplasma arginini isolated from fly.</title>
        <authorList>
            <person name="Severgnini M."/>
            <person name="Gioia G."/>
            <person name="Cremonesi P."/>
            <person name="Moroni P."/>
            <person name="Addis M.F."/>
            <person name="Castiglioni B."/>
        </authorList>
    </citation>
    <scope>NUCLEOTIDE SEQUENCE</scope>
    <source>
        <strain evidence="4">QMP CG1-1632</strain>
    </source>
</reference>